<proteinExistence type="predicted"/>
<feature type="region of interest" description="Disordered" evidence="3">
    <location>
        <begin position="856"/>
        <end position="878"/>
    </location>
</feature>
<dbReference type="CDD" id="cd12148">
    <property type="entry name" value="fungal_TF_MHR"/>
    <property type="match status" value="1"/>
</dbReference>
<dbReference type="OrthoDB" id="3362851at2759"/>
<comment type="subcellular location">
    <subcellularLocation>
        <location evidence="1">Nucleus</location>
    </subcellularLocation>
</comment>
<dbReference type="InterPro" id="IPR050613">
    <property type="entry name" value="Sec_Metabolite_Reg"/>
</dbReference>
<sequence>MSSNTKSSSTRNDMSSHGQQVDANDGYDGPPPPEAAPNPDDSMNADVSYAADDGQQHHGMDASNAPSLDSIAAVAAVANASNHDASARQHTKRRKVNTCLTCKNRKVKCDRERPHCGQCKKHGIPMEKCIWVEGVASSSQQHQAGGSTNNNSNHLINNSANSSSTATNNATPAQWLSTLAQSSTWSDNLGAAFAEQNTQALLSRIASLEASLAEAGERLNGDAYVEQNANAAAANAWRDHLSRLRESGADDAVGQSEAERGMAADALAMIAQNHPHAGQAPSVYNKKLVDYKRPYATAPRFFDAVTANRFPFTVQATTDKVRDIIGMLPEDNVIDSLMETVKLIQTSGLSTGLSMRLVEMQLATLRGQLSFWEDRSSGEAEIPVVDLSFLALLFVLMVNALEFSESADLIRIGLVTKPEEVSSVTEAWQATGEALLAMINFQNRPNLNILMAISASRQYHLSRGHGVYYLVLISTAIRLAQAMSIHRLGSAAEDVERWNSSPAKPDSPYKERRPFLNGKLFFPVFISGPGTNEDAGVRDAKEAPIRFPDRSHLVRETARKMWYHFIVQDYFASDSFDRTYHIFPGQYNTALPLNLDEDELPTGLEDAPSKLPAAKPEGQPTDSNMYQTAFRVSDLCRETSDAYLRGKLTQEVVLEMDTKWRHIFDELPVFLKLDGTSENLDYVRLLQAQRPYLASQRLITIEMIQFRLLCLHRPFLVLGHHESKYAQNTRACVEAARSIIFCRQELENVNWAVQRFVGFRLHTFQAALVLAMHLMELAKRGRPEDADSQKMRDEVSIAMSFLAHKTAADGTPLDLNGEAHKMRGREILDTLLAEEKALRQGHPAGSSRGIKREATEAGLDDQSTTQAPDVVADLSPDNPINRFVVEQVKGSIGHSTTDEEFWEAIENQASRLLS</sequence>
<feature type="region of interest" description="Disordered" evidence="3">
    <location>
        <begin position="140"/>
        <end position="169"/>
    </location>
</feature>
<dbReference type="Pfam" id="PF00172">
    <property type="entry name" value="Zn_clus"/>
    <property type="match status" value="1"/>
</dbReference>
<keyword evidence="6" id="KW-1185">Reference proteome</keyword>
<dbReference type="EMBL" id="KZ819634">
    <property type="protein sequence ID" value="PWN93111.1"/>
    <property type="molecule type" value="Genomic_DNA"/>
</dbReference>
<evidence type="ECO:0000256" key="3">
    <source>
        <dbReference type="SAM" id="MobiDB-lite"/>
    </source>
</evidence>
<dbReference type="GeneID" id="37042299"/>
<dbReference type="PROSITE" id="PS50048">
    <property type="entry name" value="ZN2_CY6_FUNGAL_2"/>
    <property type="match status" value="1"/>
</dbReference>
<evidence type="ECO:0000313" key="5">
    <source>
        <dbReference type="EMBL" id="PWN93111.1"/>
    </source>
</evidence>
<protein>
    <recommendedName>
        <fullName evidence="4">Zn(2)-C6 fungal-type domain-containing protein</fullName>
    </recommendedName>
</protein>
<dbReference type="GO" id="GO:0000981">
    <property type="term" value="F:DNA-binding transcription factor activity, RNA polymerase II-specific"/>
    <property type="evidence" value="ECO:0007669"/>
    <property type="project" value="InterPro"/>
</dbReference>
<dbReference type="Gene3D" id="4.10.240.10">
    <property type="entry name" value="Zn(2)-C6 fungal-type DNA-binding domain"/>
    <property type="match status" value="1"/>
</dbReference>
<dbReference type="PANTHER" id="PTHR31001">
    <property type="entry name" value="UNCHARACTERIZED TRANSCRIPTIONAL REGULATORY PROTEIN"/>
    <property type="match status" value="1"/>
</dbReference>
<accession>A0A316YV38</accession>
<dbReference type="InParanoid" id="A0A316YV38"/>
<dbReference type="InterPro" id="IPR001138">
    <property type="entry name" value="Zn2Cys6_DnaBD"/>
</dbReference>
<evidence type="ECO:0000259" key="4">
    <source>
        <dbReference type="PROSITE" id="PS50048"/>
    </source>
</evidence>
<dbReference type="SUPFAM" id="SSF57701">
    <property type="entry name" value="Zn2/Cys6 DNA-binding domain"/>
    <property type="match status" value="1"/>
</dbReference>
<feature type="region of interest" description="Disordered" evidence="3">
    <location>
        <begin position="1"/>
        <end position="47"/>
    </location>
</feature>
<evidence type="ECO:0000256" key="2">
    <source>
        <dbReference type="ARBA" id="ARBA00023242"/>
    </source>
</evidence>
<dbReference type="InterPro" id="IPR036864">
    <property type="entry name" value="Zn2-C6_fun-type_DNA-bd_sf"/>
</dbReference>
<reference evidence="5 6" key="1">
    <citation type="journal article" date="2018" name="Mol. Biol. Evol.">
        <title>Broad Genomic Sampling Reveals a Smut Pathogenic Ancestry of the Fungal Clade Ustilaginomycotina.</title>
        <authorList>
            <person name="Kijpornyongpan T."/>
            <person name="Mondo S.J."/>
            <person name="Barry K."/>
            <person name="Sandor L."/>
            <person name="Lee J."/>
            <person name="Lipzen A."/>
            <person name="Pangilinan J."/>
            <person name="LaButti K."/>
            <person name="Hainaut M."/>
            <person name="Henrissat B."/>
            <person name="Grigoriev I.V."/>
            <person name="Spatafora J.W."/>
            <person name="Aime M.C."/>
        </authorList>
    </citation>
    <scope>NUCLEOTIDE SEQUENCE [LARGE SCALE GENOMIC DNA]</scope>
    <source>
        <strain evidence="5 6">MCA 4198</strain>
    </source>
</reference>
<organism evidence="5 6">
    <name type="scientific">Acaromyces ingoldii</name>
    <dbReference type="NCBI Taxonomy" id="215250"/>
    <lineage>
        <taxon>Eukaryota</taxon>
        <taxon>Fungi</taxon>
        <taxon>Dikarya</taxon>
        <taxon>Basidiomycota</taxon>
        <taxon>Ustilaginomycotina</taxon>
        <taxon>Exobasidiomycetes</taxon>
        <taxon>Exobasidiales</taxon>
        <taxon>Cryptobasidiaceae</taxon>
        <taxon>Acaromyces</taxon>
    </lineage>
</organism>
<keyword evidence="2" id="KW-0539">Nucleus</keyword>
<dbReference type="CDD" id="cd00067">
    <property type="entry name" value="GAL4"/>
    <property type="match status" value="1"/>
</dbReference>
<dbReference type="GO" id="GO:0008270">
    <property type="term" value="F:zinc ion binding"/>
    <property type="evidence" value="ECO:0007669"/>
    <property type="project" value="InterPro"/>
</dbReference>
<evidence type="ECO:0000256" key="1">
    <source>
        <dbReference type="ARBA" id="ARBA00004123"/>
    </source>
</evidence>
<feature type="region of interest" description="Disordered" evidence="3">
    <location>
        <begin position="598"/>
        <end position="623"/>
    </location>
</feature>
<feature type="domain" description="Zn(2)-C6 fungal-type" evidence="4">
    <location>
        <begin position="98"/>
        <end position="131"/>
    </location>
</feature>
<dbReference type="AlphaFoldDB" id="A0A316YV38"/>
<dbReference type="RefSeq" id="XP_025380309.1">
    <property type="nucleotide sequence ID" value="XM_025520383.1"/>
</dbReference>
<name>A0A316YV38_9BASI</name>
<dbReference type="SMART" id="SM00066">
    <property type="entry name" value="GAL4"/>
    <property type="match status" value="1"/>
</dbReference>
<dbReference type="GO" id="GO:0005634">
    <property type="term" value="C:nucleus"/>
    <property type="evidence" value="ECO:0007669"/>
    <property type="project" value="UniProtKB-SubCell"/>
</dbReference>
<feature type="compositionally biased region" description="Polar residues" evidence="3">
    <location>
        <begin position="1"/>
        <end position="22"/>
    </location>
</feature>
<evidence type="ECO:0000313" key="6">
    <source>
        <dbReference type="Proteomes" id="UP000245768"/>
    </source>
</evidence>
<dbReference type="PANTHER" id="PTHR31001:SF76">
    <property type="entry name" value="ZN(2)-C6 FUNGAL-TYPE DOMAIN-CONTAINING PROTEIN"/>
    <property type="match status" value="1"/>
</dbReference>
<dbReference type="Proteomes" id="UP000245768">
    <property type="component" value="Unassembled WGS sequence"/>
</dbReference>
<gene>
    <name evidence="5" type="ORF">FA10DRAFT_263813</name>
</gene>
<dbReference type="STRING" id="215250.A0A316YV38"/>